<dbReference type="STRING" id="329726.AM1_4873"/>
<feature type="compositionally biased region" description="Polar residues" evidence="1">
    <location>
        <begin position="19"/>
        <end position="42"/>
    </location>
</feature>
<dbReference type="RefSeq" id="WP_012165121.1">
    <property type="nucleotide sequence ID" value="NC_009925.1"/>
</dbReference>
<dbReference type="AlphaFoldDB" id="B0C3L0"/>
<gene>
    <name evidence="2" type="ordered locus">AM1_4873</name>
</gene>
<dbReference type="Proteomes" id="UP000000268">
    <property type="component" value="Chromosome"/>
</dbReference>
<dbReference type="HOGENOM" id="CLU_2476221_0_0_3"/>
<organism evidence="2 3">
    <name type="scientific">Acaryochloris marina (strain MBIC 11017)</name>
    <dbReference type="NCBI Taxonomy" id="329726"/>
    <lineage>
        <taxon>Bacteria</taxon>
        <taxon>Bacillati</taxon>
        <taxon>Cyanobacteriota</taxon>
        <taxon>Cyanophyceae</taxon>
        <taxon>Acaryochloridales</taxon>
        <taxon>Acaryochloridaceae</taxon>
        <taxon>Acaryochloris</taxon>
    </lineage>
</organism>
<evidence type="ECO:0000256" key="1">
    <source>
        <dbReference type="SAM" id="MobiDB-lite"/>
    </source>
</evidence>
<evidence type="ECO:0000313" key="2">
    <source>
        <dbReference type="EMBL" id="ABW29844.1"/>
    </source>
</evidence>
<name>B0C3L0_ACAM1</name>
<sequence length="87" mass="9715">MELSNPVASSELKVDEPLQASNPKSESDRTQNSLPTIPSTKNAVNQLLRAEDEEPSDDLDARLAEGRRRRAQTFSKVTNLFNKIFAE</sequence>
<protein>
    <submittedName>
        <fullName evidence="2">Uncharacterized protein</fullName>
    </submittedName>
</protein>
<accession>B0C3L0</accession>
<reference evidence="2 3" key="1">
    <citation type="journal article" date="2008" name="Proc. Natl. Acad. Sci. U.S.A.">
        <title>Niche adaptation and genome expansion in the chlorophyll d-producing cyanobacterium Acaryochloris marina.</title>
        <authorList>
            <person name="Swingley W.D."/>
            <person name="Chen M."/>
            <person name="Cheung P.C."/>
            <person name="Conrad A.L."/>
            <person name="Dejesa L.C."/>
            <person name="Hao J."/>
            <person name="Honchak B.M."/>
            <person name="Karbach L.E."/>
            <person name="Kurdoglu A."/>
            <person name="Lahiri S."/>
            <person name="Mastrian S.D."/>
            <person name="Miyashita H."/>
            <person name="Page L."/>
            <person name="Ramakrishna P."/>
            <person name="Satoh S."/>
            <person name="Sattley W.M."/>
            <person name="Shimada Y."/>
            <person name="Taylor H.L."/>
            <person name="Tomo T."/>
            <person name="Tsuchiya T."/>
            <person name="Wang Z.T."/>
            <person name="Raymond J."/>
            <person name="Mimuro M."/>
            <person name="Blankenship R.E."/>
            <person name="Touchman J.W."/>
        </authorList>
    </citation>
    <scope>NUCLEOTIDE SEQUENCE [LARGE SCALE GENOMIC DNA]</scope>
    <source>
        <strain evidence="3">MBIC 11017</strain>
    </source>
</reference>
<evidence type="ECO:0000313" key="3">
    <source>
        <dbReference type="Proteomes" id="UP000000268"/>
    </source>
</evidence>
<dbReference type="KEGG" id="amr:AM1_4873"/>
<proteinExistence type="predicted"/>
<keyword evidence="3" id="KW-1185">Reference proteome</keyword>
<dbReference type="EMBL" id="CP000828">
    <property type="protein sequence ID" value="ABW29844.1"/>
    <property type="molecule type" value="Genomic_DNA"/>
</dbReference>
<feature type="region of interest" description="Disordered" evidence="1">
    <location>
        <begin position="1"/>
        <end position="42"/>
    </location>
</feature>